<dbReference type="GO" id="GO:0006890">
    <property type="term" value="P:retrograde vesicle-mediated transport, Golgi to endoplasmic reticulum"/>
    <property type="evidence" value="ECO:0007669"/>
    <property type="project" value="InterPro"/>
</dbReference>
<dbReference type="GO" id="GO:0070939">
    <property type="term" value="C:Dsl1/NZR complex"/>
    <property type="evidence" value="ECO:0007669"/>
    <property type="project" value="InterPro"/>
</dbReference>
<dbReference type="Proteomes" id="UP001154282">
    <property type="component" value="Unassembled WGS sequence"/>
</dbReference>
<dbReference type="AlphaFoldDB" id="A0AAV0IP75"/>
<dbReference type="EMBL" id="CAMGYJ010000004">
    <property type="protein sequence ID" value="CAI0399405.1"/>
    <property type="molecule type" value="Genomic_DNA"/>
</dbReference>
<feature type="non-terminal residue" evidence="1">
    <location>
        <position position="1"/>
    </location>
</feature>
<evidence type="ECO:0000313" key="1">
    <source>
        <dbReference type="EMBL" id="CAI0399405.1"/>
    </source>
</evidence>
<comment type="caution">
    <text evidence="1">The sequence shown here is derived from an EMBL/GenBank/DDBJ whole genome shotgun (WGS) entry which is preliminary data.</text>
</comment>
<organism evidence="1 2">
    <name type="scientific">Linum tenue</name>
    <dbReference type="NCBI Taxonomy" id="586396"/>
    <lineage>
        <taxon>Eukaryota</taxon>
        <taxon>Viridiplantae</taxon>
        <taxon>Streptophyta</taxon>
        <taxon>Embryophyta</taxon>
        <taxon>Tracheophyta</taxon>
        <taxon>Spermatophyta</taxon>
        <taxon>Magnoliopsida</taxon>
        <taxon>eudicotyledons</taxon>
        <taxon>Gunneridae</taxon>
        <taxon>Pentapetalae</taxon>
        <taxon>rosids</taxon>
        <taxon>fabids</taxon>
        <taxon>Malpighiales</taxon>
        <taxon>Linaceae</taxon>
        <taxon>Linum</taxon>
    </lineage>
</organism>
<dbReference type="GO" id="GO:0060628">
    <property type="term" value="P:regulation of ER to Golgi vesicle-mediated transport"/>
    <property type="evidence" value="ECO:0007669"/>
    <property type="project" value="TreeGrafter"/>
</dbReference>
<dbReference type="PANTHER" id="PTHR13520:SF1">
    <property type="entry name" value="RINT1-LIKE PROTEIN MAG2"/>
    <property type="match status" value="1"/>
</dbReference>
<keyword evidence="2" id="KW-1185">Reference proteome</keyword>
<dbReference type="InterPro" id="IPR007528">
    <property type="entry name" value="RINT1_Tip20"/>
</dbReference>
<dbReference type="Gene3D" id="1.20.58.670">
    <property type="entry name" value="Dsl1p vesicle tethering complex, Tip20p subunit, domain D"/>
    <property type="match status" value="1"/>
</dbReference>
<protein>
    <recommendedName>
        <fullName evidence="3">RINT1-like protein MAG2</fullName>
    </recommendedName>
</protein>
<dbReference type="PANTHER" id="PTHR13520">
    <property type="entry name" value="RAD50-INTERACTING PROTEIN 1 RINT-1"/>
    <property type="match status" value="1"/>
</dbReference>
<accession>A0AAV0IP75</accession>
<gene>
    <name evidence="1" type="ORF">LITE_LOCUS10283</name>
</gene>
<dbReference type="Pfam" id="PF04437">
    <property type="entry name" value="RINT1_TIP1"/>
    <property type="match status" value="1"/>
</dbReference>
<evidence type="ECO:0008006" key="3">
    <source>
        <dbReference type="Google" id="ProtNLM"/>
    </source>
</evidence>
<dbReference type="InterPro" id="IPR042044">
    <property type="entry name" value="EXOC6PINT-1/Sec15/Tip20_C_dom2"/>
</dbReference>
<reference evidence="1" key="1">
    <citation type="submission" date="2022-08" db="EMBL/GenBank/DDBJ databases">
        <authorList>
            <person name="Gutierrez-Valencia J."/>
        </authorList>
    </citation>
    <scope>NUCLEOTIDE SEQUENCE</scope>
</reference>
<proteinExistence type="predicted"/>
<dbReference type="PROSITE" id="PS51386">
    <property type="entry name" value="RINT1_TIP20"/>
    <property type="match status" value="1"/>
</dbReference>
<dbReference type="GO" id="GO:0006888">
    <property type="term" value="P:endoplasmic reticulum to Golgi vesicle-mediated transport"/>
    <property type="evidence" value="ECO:0007669"/>
    <property type="project" value="InterPro"/>
</dbReference>
<sequence length="851" mass="95544">NSVSSSFLPVEAKERTIVPSSSLGSSPSELSHSFLQSPAKICSPIGVLSRDSTMDATLTLPSSTTLSSPAVAFLNDRLNDLQDLEHAPSIVSELQSQCLDLENSLADLNSRLESSLLGYASFSDRIHGLITGTTSELSDLDSLTAGSSVDGGGKEQALAEELPELAKEVARVKIVRDYADTALKLVTLVGDIEDAVAFVMNRNLHKRPTPESSEDMCFHAIEALEKTEDVLTSITKKQSQWTRLVSVVDDRVDRALATLRPQQIADHRILLTSLGWPSPLSSLSSPIRDTGESSETSNPLFTMHGDLKHKYCETFRALCRLQELQMRRKARQLEGHNREIALHQPLWAIEELVNPISIACQRHFSKWSDKPEFIFALVYKITRDYVDTMDELLQPLVDKARLVGYSCREEWISAMVTSLSTYLAKEVFPVYIGQMEEEHVSGVQSQARISLLHLVDLMISFDQRVLSLATHSGVLISIQEDRNLQKFSSLSVFCDRPDWLDLWAEIELSDTLAKLKAESDDERKWKVKVQGAALLSGPENYKSPIVSSAFLQHLSLVIDRCRSLPTTSLRCRFARLVGAPIIHRFLDSLLRRCQEAEGLTALTDDEGLIKVANSANAAHYFESVLKEWCEDVLFLEMEFDQDDPFFNDDTGAKGPFDMFMSTGGIFEVEIKELERFRKEWVEKISTVVLRGFEADSREYLKNKKQWQEKREDGWTVSKHLVGALDYLQAKMAVIEENLNSIDFVSVWRSLASGIDRALFNGIFMSSVKFYDSGVESLSNDLEVLFGAFRAWCLRPEGFFPKSSEGLKLLKMVKKQHELGVIGGENWMKENGVRRISVSEAEKILKSRMFGS</sequence>
<name>A0AAV0IP75_9ROSI</name>
<evidence type="ECO:0000313" key="2">
    <source>
        <dbReference type="Proteomes" id="UP001154282"/>
    </source>
</evidence>